<proteinExistence type="predicted"/>
<name>A0A316ZBJ8_9BASI</name>
<protein>
    <submittedName>
        <fullName evidence="1">Uncharacterized protein</fullName>
    </submittedName>
</protein>
<evidence type="ECO:0000313" key="1">
    <source>
        <dbReference type="EMBL" id="PWN98404.1"/>
    </source>
</evidence>
<gene>
    <name evidence="1" type="ORF">FA09DRAFT_262130</name>
</gene>
<sequence>MDVRLLAQLYTFPDRPPNLARRLCSEECHAIYNGGRHAYVLALSRIAFADEPSWVDDAERRRMQVVTGKSSRAADVWRLLTSDLQTWPLSSWSSCSIPKSSRRRGSCAPRAPATTAAMMPRLGL</sequence>
<dbReference type="OrthoDB" id="3366922at2759"/>
<dbReference type="RefSeq" id="XP_025598683.1">
    <property type="nucleotide sequence ID" value="XM_025739748.1"/>
</dbReference>
<accession>A0A316ZBJ8</accession>
<evidence type="ECO:0000313" key="2">
    <source>
        <dbReference type="Proteomes" id="UP000245946"/>
    </source>
</evidence>
<reference evidence="1 2" key="1">
    <citation type="journal article" date="2018" name="Mol. Biol. Evol.">
        <title>Broad Genomic Sampling Reveals a Smut Pathogenic Ancestry of the Fungal Clade Ustilaginomycotina.</title>
        <authorList>
            <person name="Kijpornyongpan T."/>
            <person name="Mondo S.J."/>
            <person name="Barry K."/>
            <person name="Sandor L."/>
            <person name="Lee J."/>
            <person name="Lipzen A."/>
            <person name="Pangilinan J."/>
            <person name="LaButti K."/>
            <person name="Hainaut M."/>
            <person name="Henrissat B."/>
            <person name="Grigoriev I.V."/>
            <person name="Spatafora J.W."/>
            <person name="Aime M.C."/>
        </authorList>
    </citation>
    <scope>NUCLEOTIDE SEQUENCE [LARGE SCALE GENOMIC DNA]</scope>
    <source>
        <strain evidence="1 2">MCA 4186</strain>
    </source>
</reference>
<dbReference type="AlphaFoldDB" id="A0A316ZBJ8"/>
<keyword evidence="2" id="KW-1185">Reference proteome</keyword>
<organism evidence="1 2">
    <name type="scientific">Tilletiopsis washingtonensis</name>
    <dbReference type="NCBI Taxonomy" id="58919"/>
    <lineage>
        <taxon>Eukaryota</taxon>
        <taxon>Fungi</taxon>
        <taxon>Dikarya</taxon>
        <taxon>Basidiomycota</taxon>
        <taxon>Ustilaginomycotina</taxon>
        <taxon>Exobasidiomycetes</taxon>
        <taxon>Entylomatales</taxon>
        <taxon>Entylomatales incertae sedis</taxon>
        <taxon>Tilletiopsis</taxon>
    </lineage>
</organism>
<dbReference type="GeneID" id="37267294"/>
<dbReference type="Proteomes" id="UP000245946">
    <property type="component" value="Unassembled WGS sequence"/>
</dbReference>
<dbReference type="EMBL" id="KZ819291">
    <property type="protein sequence ID" value="PWN98404.1"/>
    <property type="molecule type" value="Genomic_DNA"/>
</dbReference>